<comment type="caution">
    <text evidence="2">The sequence shown here is derived from an EMBL/GenBank/DDBJ whole genome shotgun (WGS) entry which is preliminary data.</text>
</comment>
<gene>
    <name evidence="2" type="ORF">RchiOBHm_Chr1g0341281</name>
</gene>
<evidence type="ECO:0000313" key="3">
    <source>
        <dbReference type="Proteomes" id="UP000238479"/>
    </source>
</evidence>
<evidence type="ECO:0000313" key="2">
    <source>
        <dbReference type="EMBL" id="PRQ56798.1"/>
    </source>
</evidence>
<proteinExistence type="predicted"/>
<sequence>MQRWAWAMGCIRIDIRTGWWAAQSFSGAWAWTVVLGLGYLILYFCCFLLLLGCGLTSVISIYHLVVGRNGLGPSLCTLCALFALGRR</sequence>
<keyword evidence="1" id="KW-0472">Membrane</keyword>
<dbReference type="Proteomes" id="UP000238479">
    <property type="component" value="Chromosome 1"/>
</dbReference>
<reference evidence="2 3" key="1">
    <citation type="journal article" date="2018" name="Nat. Genet.">
        <title>The Rosa genome provides new insights in the design of modern roses.</title>
        <authorList>
            <person name="Bendahmane M."/>
        </authorList>
    </citation>
    <scope>NUCLEOTIDE SEQUENCE [LARGE SCALE GENOMIC DNA]</scope>
    <source>
        <strain evidence="3">cv. Old Blush</strain>
    </source>
</reference>
<keyword evidence="1" id="KW-1133">Transmembrane helix</keyword>
<organism evidence="2 3">
    <name type="scientific">Rosa chinensis</name>
    <name type="common">China rose</name>
    <dbReference type="NCBI Taxonomy" id="74649"/>
    <lineage>
        <taxon>Eukaryota</taxon>
        <taxon>Viridiplantae</taxon>
        <taxon>Streptophyta</taxon>
        <taxon>Embryophyta</taxon>
        <taxon>Tracheophyta</taxon>
        <taxon>Spermatophyta</taxon>
        <taxon>Magnoliopsida</taxon>
        <taxon>eudicotyledons</taxon>
        <taxon>Gunneridae</taxon>
        <taxon>Pentapetalae</taxon>
        <taxon>rosids</taxon>
        <taxon>fabids</taxon>
        <taxon>Rosales</taxon>
        <taxon>Rosaceae</taxon>
        <taxon>Rosoideae</taxon>
        <taxon>Rosoideae incertae sedis</taxon>
        <taxon>Rosa</taxon>
    </lineage>
</organism>
<dbReference type="Gramene" id="PRQ56798">
    <property type="protein sequence ID" value="PRQ56798"/>
    <property type="gene ID" value="RchiOBHm_Chr1g0341281"/>
</dbReference>
<dbReference type="EMBL" id="PDCK01000039">
    <property type="protein sequence ID" value="PRQ56798.1"/>
    <property type="molecule type" value="Genomic_DNA"/>
</dbReference>
<keyword evidence="1" id="KW-0812">Transmembrane</keyword>
<protein>
    <submittedName>
        <fullName evidence="2">Uncharacterized protein</fullName>
    </submittedName>
</protein>
<accession>A0A2P6SDQ1</accession>
<feature type="transmembrane region" description="Helical" evidence="1">
    <location>
        <begin position="28"/>
        <end position="53"/>
    </location>
</feature>
<keyword evidence="3" id="KW-1185">Reference proteome</keyword>
<dbReference type="AlphaFoldDB" id="A0A2P6SDQ1"/>
<feature type="transmembrane region" description="Helical" evidence="1">
    <location>
        <begin position="65"/>
        <end position="84"/>
    </location>
</feature>
<name>A0A2P6SDQ1_ROSCH</name>
<evidence type="ECO:0000256" key="1">
    <source>
        <dbReference type="SAM" id="Phobius"/>
    </source>
</evidence>